<keyword evidence="2 5" id="KW-0812">Transmembrane</keyword>
<sequence>METTKDATLTISSADALHYSLEIAGIGARAYAFVIDWHIRLLFALLWLYASITLIPGIGSIQEFFSEDFDSTTNSTVITTTIIFLPAVIGYFFYHPILEILMHGRTPGKRIADVRLVTTQGHIPDAGSLLIRNVFRIIDSLPGVYTIGIVVCLFTKKHIRIGDIAAGTILVYENKADTTITDVVKQTLNATIPAGDYELLLEIINRWEQLLPEKRLQLGHQLLSKISDDFHTEKDRELKKHLIKLKNKLGHLY</sequence>
<accession>A0A3B0X6M0</accession>
<keyword evidence="3 5" id="KW-1133">Transmembrane helix</keyword>
<feature type="domain" description="RDD" evidence="6">
    <location>
        <begin position="24"/>
        <end position="167"/>
    </location>
</feature>
<comment type="subcellular location">
    <subcellularLocation>
        <location evidence="1">Membrane</location>
        <topology evidence="1">Multi-pass membrane protein</topology>
    </subcellularLocation>
</comment>
<protein>
    <recommendedName>
        <fullName evidence="6">RDD domain-containing protein</fullName>
    </recommendedName>
</protein>
<gene>
    <name evidence="7" type="ORF">MNBD_GAMMA06-771</name>
</gene>
<name>A0A3B0X6M0_9ZZZZ</name>
<evidence type="ECO:0000256" key="3">
    <source>
        <dbReference type="ARBA" id="ARBA00022989"/>
    </source>
</evidence>
<feature type="transmembrane region" description="Helical" evidence="5">
    <location>
        <begin position="41"/>
        <end position="61"/>
    </location>
</feature>
<evidence type="ECO:0000256" key="2">
    <source>
        <dbReference type="ARBA" id="ARBA00022692"/>
    </source>
</evidence>
<evidence type="ECO:0000256" key="4">
    <source>
        <dbReference type="ARBA" id="ARBA00023136"/>
    </source>
</evidence>
<dbReference type="PANTHER" id="PTHR38480:SF1">
    <property type="entry name" value="SLR0254 PROTEIN"/>
    <property type="match status" value="1"/>
</dbReference>
<dbReference type="EMBL" id="UOFD01000046">
    <property type="protein sequence ID" value="VAW52386.1"/>
    <property type="molecule type" value="Genomic_DNA"/>
</dbReference>
<dbReference type="AlphaFoldDB" id="A0A3B0X6M0"/>
<dbReference type="Pfam" id="PF06271">
    <property type="entry name" value="RDD"/>
    <property type="match status" value="1"/>
</dbReference>
<feature type="transmembrane region" description="Helical" evidence="5">
    <location>
        <begin position="73"/>
        <end position="94"/>
    </location>
</feature>
<keyword evidence="4 5" id="KW-0472">Membrane</keyword>
<dbReference type="PANTHER" id="PTHR38480">
    <property type="entry name" value="SLR0254 PROTEIN"/>
    <property type="match status" value="1"/>
</dbReference>
<evidence type="ECO:0000259" key="6">
    <source>
        <dbReference type="Pfam" id="PF06271"/>
    </source>
</evidence>
<proteinExistence type="predicted"/>
<dbReference type="InterPro" id="IPR010432">
    <property type="entry name" value="RDD"/>
</dbReference>
<evidence type="ECO:0000256" key="1">
    <source>
        <dbReference type="ARBA" id="ARBA00004141"/>
    </source>
</evidence>
<evidence type="ECO:0000256" key="5">
    <source>
        <dbReference type="SAM" id="Phobius"/>
    </source>
</evidence>
<organism evidence="7">
    <name type="scientific">hydrothermal vent metagenome</name>
    <dbReference type="NCBI Taxonomy" id="652676"/>
    <lineage>
        <taxon>unclassified sequences</taxon>
        <taxon>metagenomes</taxon>
        <taxon>ecological metagenomes</taxon>
    </lineage>
</organism>
<reference evidence="7" key="1">
    <citation type="submission" date="2018-06" db="EMBL/GenBank/DDBJ databases">
        <authorList>
            <person name="Zhirakovskaya E."/>
        </authorList>
    </citation>
    <scope>NUCLEOTIDE SEQUENCE</scope>
</reference>
<dbReference type="GO" id="GO:0016020">
    <property type="term" value="C:membrane"/>
    <property type="evidence" value="ECO:0007669"/>
    <property type="project" value="UniProtKB-SubCell"/>
</dbReference>
<evidence type="ECO:0000313" key="7">
    <source>
        <dbReference type="EMBL" id="VAW52386.1"/>
    </source>
</evidence>